<protein>
    <recommendedName>
        <fullName evidence="1">AMP-dependent synthetase/ligase domain-containing protein</fullName>
    </recommendedName>
</protein>
<reference evidence="2" key="1">
    <citation type="submission" date="2021-01" db="EMBL/GenBank/DDBJ databases">
        <authorList>
            <person name="Kaushik A."/>
        </authorList>
    </citation>
    <scope>NUCLEOTIDE SEQUENCE</scope>
    <source>
        <strain evidence="2">AG4-R118</strain>
    </source>
</reference>
<dbReference type="InterPro" id="IPR020845">
    <property type="entry name" value="AMP-binding_CS"/>
</dbReference>
<evidence type="ECO:0000259" key="1">
    <source>
        <dbReference type="Pfam" id="PF00501"/>
    </source>
</evidence>
<accession>A0A8H3CIH0</accession>
<name>A0A8H3CIH0_9AGAM</name>
<dbReference type="InterPro" id="IPR042099">
    <property type="entry name" value="ANL_N_sf"/>
</dbReference>
<proteinExistence type="predicted"/>
<dbReference type="Pfam" id="PF00501">
    <property type="entry name" value="AMP-binding"/>
    <property type="match status" value="1"/>
</dbReference>
<dbReference type="Proteomes" id="UP000663888">
    <property type="component" value="Unassembled WGS sequence"/>
</dbReference>
<evidence type="ECO:0000313" key="3">
    <source>
        <dbReference type="Proteomes" id="UP000663888"/>
    </source>
</evidence>
<evidence type="ECO:0000313" key="2">
    <source>
        <dbReference type="EMBL" id="CAE6482292.1"/>
    </source>
</evidence>
<feature type="domain" description="AMP-dependent synthetase/ligase" evidence="1">
    <location>
        <begin position="151"/>
        <end position="425"/>
    </location>
</feature>
<gene>
    <name evidence="2" type="ORF">RDB_LOCUS126474</name>
</gene>
<sequence length="690" mass="76237">MIKGQMHVAAKPERCANILKTVKGYSHLSRRTHIPILPPPEGLKRHRPNSPLNDMSSQVVTSWNTPYSGPNDSDPLIDNELAILLAIPRAAESTPDATLFRLPLGPEPSMGWVDATCAEVRSIVARLADVWKSRLSDLLHTPGGPTSGSSIGPGTTICITIMPDFHGVFHLLAFWALGCTVQYVSVADPSVAMEQLNESGCKVMLCSGFDDDWIEARKKQFDGVIVQLPEEEQAHQLAKLEKQYQATDPIEWPVPVRPTPALILQSSGTTGRPKLLRMSLYYYTIRHKENCQAFLELAHLKRTSKTPYSHPRLVPVPFYWSSAPYYIFTHLTTATPMAFVYFTHFLEFPPSQLLDWAVALEVGAISCTSGLVRSIPKAKFEVHAGFLQTLYSFSFTGSSMDNALSQMFEELKIPITNLYGSSELGRILQGSRVPYTHLRPFRGASPPLVHPISEYGADGSRYVELWFTPTMSPRLAHNLARGGVSMKLEPFPGEGPHHGELAVNLEDIFQELTIHNASEPETVYVHVGRNSDQVRLGAGGVGSVDAALYEVTLGSQINARIGRSGSCPWTLDGVQLFGNNMTCTSLVIQLCLDQSQPHATDLQKSFPIDDLYKSIEETNDALGLTGRRRVHTGKRTLVVSSDGVFMYGEGSGRLAGLCSLLSLTHKRTPKRWENNLKFKPWLDGLDFSES</sequence>
<dbReference type="InterPro" id="IPR000873">
    <property type="entry name" value="AMP-dep_synth/lig_dom"/>
</dbReference>
<dbReference type="AlphaFoldDB" id="A0A8H3CIH0"/>
<dbReference type="SUPFAM" id="SSF56801">
    <property type="entry name" value="Acetyl-CoA synthetase-like"/>
    <property type="match status" value="1"/>
</dbReference>
<dbReference type="EMBL" id="CAJMWX010001341">
    <property type="protein sequence ID" value="CAE6482292.1"/>
    <property type="molecule type" value="Genomic_DNA"/>
</dbReference>
<dbReference type="Gene3D" id="3.40.50.12780">
    <property type="entry name" value="N-terminal domain of ligase-like"/>
    <property type="match status" value="1"/>
</dbReference>
<comment type="caution">
    <text evidence="2">The sequence shown here is derived from an EMBL/GenBank/DDBJ whole genome shotgun (WGS) entry which is preliminary data.</text>
</comment>
<dbReference type="PROSITE" id="PS00455">
    <property type="entry name" value="AMP_BINDING"/>
    <property type="match status" value="1"/>
</dbReference>
<organism evidence="2 3">
    <name type="scientific">Rhizoctonia solani</name>
    <dbReference type="NCBI Taxonomy" id="456999"/>
    <lineage>
        <taxon>Eukaryota</taxon>
        <taxon>Fungi</taxon>
        <taxon>Dikarya</taxon>
        <taxon>Basidiomycota</taxon>
        <taxon>Agaricomycotina</taxon>
        <taxon>Agaricomycetes</taxon>
        <taxon>Cantharellales</taxon>
        <taxon>Ceratobasidiaceae</taxon>
        <taxon>Rhizoctonia</taxon>
    </lineage>
</organism>